<dbReference type="AlphaFoldDB" id="A0A0E9VAM9"/>
<reference evidence="1" key="2">
    <citation type="journal article" date="2015" name="Fish Shellfish Immunol.">
        <title>Early steps in the European eel (Anguilla anguilla)-Vibrio vulnificus interaction in the gills: Role of the RtxA13 toxin.</title>
        <authorList>
            <person name="Callol A."/>
            <person name="Pajuelo D."/>
            <person name="Ebbesson L."/>
            <person name="Teles M."/>
            <person name="MacKenzie S."/>
            <person name="Amaro C."/>
        </authorList>
    </citation>
    <scope>NUCLEOTIDE SEQUENCE</scope>
</reference>
<organism evidence="1">
    <name type="scientific">Anguilla anguilla</name>
    <name type="common">European freshwater eel</name>
    <name type="synonym">Muraena anguilla</name>
    <dbReference type="NCBI Taxonomy" id="7936"/>
    <lineage>
        <taxon>Eukaryota</taxon>
        <taxon>Metazoa</taxon>
        <taxon>Chordata</taxon>
        <taxon>Craniata</taxon>
        <taxon>Vertebrata</taxon>
        <taxon>Euteleostomi</taxon>
        <taxon>Actinopterygii</taxon>
        <taxon>Neopterygii</taxon>
        <taxon>Teleostei</taxon>
        <taxon>Anguilliformes</taxon>
        <taxon>Anguillidae</taxon>
        <taxon>Anguilla</taxon>
    </lineage>
</organism>
<evidence type="ECO:0000313" key="1">
    <source>
        <dbReference type="EMBL" id="JAH74233.1"/>
    </source>
</evidence>
<reference evidence="1" key="1">
    <citation type="submission" date="2014-11" db="EMBL/GenBank/DDBJ databases">
        <authorList>
            <person name="Amaro Gonzalez C."/>
        </authorList>
    </citation>
    <scope>NUCLEOTIDE SEQUENCE</scope>
</reference>
<sequence>MIYKRRVDSPALFTKKKHMLINEHIQTPVFFRQNPE</sequence>
<dbReference type="EMBL" id="GBXM01034344">
    <property type="protein sequence ID" value="JAH74233.1"/>
    <property type="molecule type" value="Transcribed_RNA"/>
</dbReference>
<protein>
    <submittedName>
        <fullName evidence="1">Uncharacterized protein</fullName>
    </submittedName>
</protein>
<proteinExistence type="predicted"/>
<accession>A0A0E9VAM9</accession>
<name>A0A0E9VAM9_ANGAN</name>